<proteinExistence type="predicted"/>
<dbReference type="GO" id="GO:0005634">
    <property type="term" value="C:nucleus"/>
    <property type="evidence" value="ECO:0007669"/>
    <property type="project" value="TreeGrafter"/>
</dbReference>
<dbReference type="PANTHER" id="PTHR21677:SF4">
    <property type="entry name" value="TSL-KINASE INTERACTING-LIKE PROTEIN"/>
    <property type="match status" value="1"/>
</dbReference>
<name>A0A8K0E6J5_9ROSA</name>
<dbReference type="EMBL" id="VOIH02000008">
    <property type="protein sequence ID" value="KAF3440489.1"/>
    <property type="molecule type" value="Genomic_DNA"/>
</dbReference>
<comment type="caution">
    <text evidence="1">The sequence shown here is derived from an EMBL/GenBank/DDBJ whole genome shotgun (WGS) entry which is preliminary data.</text>
</comment>
<keyword evidence="2" id="KW-1185">Reference proteome</keyword>
<evidence type="ECO:0000313" key="2">
    <source>
        <dbReference type="Proteomes" id="UP000796880"/>
    </source>
</evidence>
<accession>A0A8K0E6J5</accession>
<dbReference type="PANTHER" id="PTHR21677">
    <property type="entry name" value="CRAMPED PROTEIN"/>
    <property type="match status" value="1"/>
</dbReference>
<dbReference type="InterPro" id="IPR055315">
    <property type="entry name" value="Cramped-like"/>
</dbReference>
<evidence type="ECO:0008006" key="3">
    <source>
        <dbReference type="Google" id="ProtNLM"/>
    </source>
</evidence>
<dbReference type="OrthoDB" id="745018at2759"/>
<gene>
    <name evidence="1" type="ORF">FNV43_RR18773</name>
</gene>
<protein>
    <recommendedName>
        <fullName evidence="3">TSL-kinase interacting protein 1</fullName>
    </recommendedName>
</protein>
<dbReference type="GO" id="GO:0003682">
    <property type="term" value="F:chromatin binding"/>
    <property type="evidence" value="ECO:0007669"/>
    <property type="project" value="InterPro"/>
</dbReference>
<organism evidence="1 2">
    <name type="scientific">Rhamnella rubrinervis</name>
    <dbReference type="NCBI Taxonomy" id="2594499"/>
    <lineage>
        <taxon>Eukaryota</taxon>
        <taxon>Viridiplantae</taxon>
        <taxon>Streptophyta</taxon>
        <taxon>Embryophyta</taxon>
        <taxon>Tracheophyta</taxon>
        <taxon>Spermatophyta</taxon>
        <taxon>Magnoliopsida</taxon>
        <taxon>eudicotyledons</taxon>
        <taxon>Gunneridae</taxon>
        <taxon>Pentapetalae</taxon>
        <taxon>rosids</taxon>
        <taxon>fabids</taxon>
        <taxon>Rosales</taxon>
        <taxon>Rhamnaceae</taxon>
        <taxon>rhamnoid group</taxon>
        <taxon>Rhamneae</taxon>
        <taxon>Rhamnella</taxon>
    </lineage>
</organism>
<evidence type="ECO:0000313" key="1">
    <source>
        <dbReference type="EMBL" id="KAF3440489.1"/>
    </source>
</evidence>
<dbReference type="Proteomes" id="UP000796880">
    <property type="component" value="Unassembled WGS sequence"/>
</dbReference>
<dbReference type="AlphaFoldDB" id="A0A8K0E6J5"/>
<dbReference type="GO" id="GO:0007389">
    <property type="term" value="P:pattern specification process"/>
    <property type="evidence" value="ECO:0007669"/>
    <property type="project" value="TreeGrafter"/>
</dbReference>
<reference evidence="1" key="1">
    <citation type="submission" date="2020-03" db="EMBL/GenBank/DDBJ databases">
        <title>A high-quality chromosome-level genome assembly of a woody plant with both climbing and erect habits, Rhamnella rubrinervis.</title>
        <authorList>
            <person name="Lu Z."/>
            <person name="Yang Y."/>
            <person name="Zhu X."/>
            <person name="Sun Y."/>
        </authorList>
    </citation>
    <scope>NUCLEOTIDE SEQUENCE</scope>
    <source>
        <strain evidence="1">BYM</strain>
        <tissue evidence="1">Leaf</tissue>
    </source>
</reference>
<sequence length="509" mass="55033">MKAARQRNKRAYKVSGECSANICGIEAGKVRRTDRSGRKIAGKGDFLGKEDEHSSPFSVADKMRMRLSNGVTFLSSTTKDLPALELCPGRTYLPHTKIKLQLFPIDEITCKGLEKDGYHPYLELTLKARKKISSVLKHLNSKWGSSKVALGEPMLFPYNIHESMSGCRKWTLHDSDISAADVHASVGGPATFRLRYGWFLNLDPKISEDPPISAPDEDCLKSEATCRGYGTDTKKTNEGGSQTMVASEDILSVSDDEQRVESNYEQSSLPCVDGLTDISVGGLLSEASLQAKFNNSDPKSSGRKSGLQHTQVNFDSRLFPMWADNSSNISVGGLLSEASLQEKCSNSDAKAIWSNADSQSTQIISDSLDAFISAQNCSQGPRLSTYDSHSSILDAEETCHAFAFQKFSFSGKVKGLGGNSGGCSQDAGSKSFKFPKTAEVKSRAGVPQDHACQESETDLMLCSRAYNDESSLGLTGIKWSDSLGPFDLGLPASKKLASGDSISISGFVK</sequence>